<keyword evidence="2" id="KW-1185">Reference proteome</keyword>
<organism evidence="1 2">
    <name type="scientific">Pristionchus entomophagus</name>
    <dbReference type="NCBI Taxonomy" id="358040"/>
    <lineage>
        <taxon>Eukaryota</taxon>
        <taxon>Metazoa</taxon>
        <taxon>Ecdysozoa</taxon>
        <taxon>Nematoda</taxon>
        <taxon>Chromadorea</taxon>
        <taxon>Rhabditida</taxon>
        <taxon>Rhabditina</taxon>
        <taxon>Diplogasteromorpha</taxon>
        <taxon>Diplogasteroidea</taxon>
        <taxon>Neodiplogasteridae</taxon>
        <taxon>Pristionchus</taxon>
    </lineage>
</organism>
<dbReference type="AlphaFoldDB" id="A0AAV5SXW7"/>
<evidence type="ECO:0000313" key="2">
    <source>
        <dbReference type="Proteomes" id="UP001432027"/>
    </source>
</evidence>
<reference evidence="1" key="1">
    <citation type="submission" date="2023-10" db="EMBL/GenBank/DDBJ databases">
        <title>Genome assembly of Pristionchus species.</title>
        <authorList>
            <person name="Yoshida K."/>
            <person name="Sommer R.J."/>
        </authorList>
    </citation>
    <scope>NUCLEOTIDE SEQUENCE</scope>
    <source>
        <strain evidence="1">RS0144</strain>
    </source>
</reference>
<protein>
    <submittedName>
        <fullName evidence="1">Uncharacterized protein</fullName>
    </submittedName>
</protein>
<name>A0AAV5SXW7_9BILA</name>
<feature type="non-terminal residue" evidence="1">
    <location>
        <position position="1"/>
    </location>
</feature>
<evidence type="ECO:0000313" key="1">
    <source>
        <dbReference type="EMBL" id="GMS88151.1"/>
    </source>
</evidence>
<comment type="caution">
    <text evidence="1">The sequence shown here is derived from an EMBL/GenBank/DDBJ whole genome shotgun (WGS) entry which is preliminary data.</text>
</comment>
<dbReference type="EMBL" id="BTSX01000003">
    <property type="protein sequence ID" value="GMS88151.1"/>
    <property type="molecule type" value="Genomic_DNA"/>
</dbReference>
<dbReference type="Proteomes" id="UP001432027">
    <property type="component" value="Unassembled WGS sequence"/>
</dbReference>
<sequence>RVSSQYCQEMRFTSAVRAIVRSREDAIKDMNIMKAITQRLGPAAAEYQPANAQSFSVSNGPRMDQQDLAEALYRPKGVVHDILDRAGNPKWFMVCYFRSIIQTSSF</sequence>
<gene>
    <name evidence="1" type="ORF">PENTCL1PPCAC_10326</name>
</gene>
<accession>A0AAV5SXW7</accession>
<proteinExistence type="predicted"/>